<dbReference type="AlphaFoldDB" id="A9DH13"/>
<keyword evidence="4" id="KW-1185">Reference proteome</keyword>
<reference evidence="3 4" key="1">
    <citation type="submission" date="2007-10" db="EMBL/GenBank/DDBJ databases">
        <authorList>
            <person name="Wagner-Dobler I."/>
            <person name="Ferriera S."/>
            <person name="Johnson J."/>
            <person name="Kravitz S."/>
            <person name="Beeson K."/>
            <person name="Sutton G."/>
            <person name="Rogers Y.-H."/>
            <person name="Friedman R."/>
            <person name="Frazier M."/>
            <person name="Venter J.C."/>
        </authorList>
    </citation>
    <scope>NUCLEOTIDE SEQUENCE [LARGE SCALE GENOMIC DNA]</scope>
    <source>
        <strain evidence="3 4">DFL-43</strain>
    </source>
</reference>
<keyword evidence="2" id="KW-1133">Transmembrane helix</keyword>
<reference evidence="3 4" key="2">
    <citation type="submission" date="2012-06" db="EMBL/GenBank/DDBJ databases">
        <authorList>
            <person name="Fiebig A."/>
        </authorList>
    </citation>
    <scope>NUCLEOTIDE SEQUENCE [LARGE SCALE GENOMIC DNA]</scope>
    <source>
        <strain evidence="3 4">DFL-43</strain>
    </source>
</reference>
<dbReference type="RefSeq" id="WP_156970307.1">
    <property type="nucleotide sequence ID" value="NZ_CM002917.1"/>
</dbReference>
<keyword evidence="2" id="KW-0812">Transmembrane</keyword>
<keyword evidence="2" id="KW-0472">Membrane</keyword>
<evidence type="ECO:0000313" key="4">
    <source>
        <dbReference type="Proteomes" id="UP000004291"/>
    </source>
</evidence>
<dbReference type="HOGENOM" id="CLU_2450562_0_0_5"/>
<name>A9DH13_HOEPD</name>
<dbReference type="Proteomes" id="UP000004291">
    <property type="component" value="Chromosome"/>
</dbReference>
<organism evidence="3 4">
    <name type="scientific">Hoeflea phototrophica (strain DSM 17068 / NCIMB 14078 / DFL-43)</name>
    <dbReference type="NCBI Taxonomy" id="411684"/>
    <lineage>
        <taxon>Bacteria</taxon>
        <taxon>Pseudomonadati</taxon>
        <taxon>Pseudomonadota</taxon>
        <taxon>Alphaproteobacteria</taxon>
        <taxon>Hyphomicrobiales</taxon>
        <taxon>Rhizobiaceae</taxon>
        <taxon>Hoeflea</taxon>
    </lineage>
</organism>
<dbReference type="EMBL" id="ABIA03000004">
    <property type="protein sequence ID" value="EDQ31464.2"/>
    <property type="molecule type" value="Genomic_DNA"/>
</dbReference>
<accession>A9DH13</accession>
<comment type="caution">
    <text evidence="3">The sequence shown here is derived from an EMBL/GenBank/DDBJ whole genome shotgun (WGS) entry which is preliminary data.</text>
</comment>
<evidence type="ECO:0000313" key="3">
    <source>
        <dbReference type="EMBL" id="EDQ31464.2"/>
    </source>
</evidence>
<evidence type="ECO:0000256" key="1">
    <source>
        <dbReference type="SAM" id="MobiDB-lite"/>
    </source>
</evidence>
<evidence type="ECO:0000256" key="2">
    <source>
        <dbReference type="SAM" id="Phobius"/>
    </source>
</evidence>
<gene>
    <name evidence="3" type="ORF">HPDFL43_13682</name>
</gene>
<sequence>MLPEDDYLRLKPAAKEHQAVLRIALMALMGCLALMAVLVGQATAATGAPTSAYGSTVPKTSVGMIGETPPASTAPPPGLTIFTPAERSR</sequence>
<feature type="transmembrane region" description="Helical" evidence="2">
    <location>
        <begin position="20"/>
        <end position="39"/>
    </location>
</feature>
<feature type="region of interest" description="Disordered" evidence="1">
    <location>
        <begin position="64"/>
        <end position="89"/>
    </location>
</feature>
<protein>
    <submittedName>
        <fullName evidence="3">Uncharacterized protein</fullName>
    </submittedName>
</protein>
<proteinExistence type="predicted"/>